<dbReference type="Proteomes" id="UP000305654">
    <property type="component" value="Unassembled WGS sequence"/>
</dbReference>
<name>A0A5R9IZ94_9PROT</name>
<gene>
    <name evidence="2" type="ORF">FE263_20640</name>
</gene>
<dbReference type="InterPro" id="IPR019060">
    <property type="entry name" value="DUF2382"/>
</dbReference>
<dbReference type="RefSeq" id="WP_138327932.1">
    <property type="nucleotide sequence ID" value="NZ_VCDI01000011.1"/>
</dbReference>
<dbReference type="OrthoDB" id="7305325at2"/>
<evidence type="ECO:0000259" key="1">
    <source>
        <dbReference type="Pfam" id="PF09557"/>
    </source>
</evidence>
<sequence>MPSKLDSGATSTLQLHREDLEVTRLRVKGQTVRVSTRTTTHDQDVDEPLTQETVQVERVVIGRAIEAAPPVRVEGDVTIIPVVEETLIVERRLILKEEIHMRRVRTIEHHRETVTLRRQEAEVTRLPPSTGSDVRS</sequence>
<organism evidence="2 3">
    <name type="scientific">Lichenicoccus roseus</name>
    <dbReference type="NCBI Taxonomy" id="2683649"/>
    <lineage>
        <taxon>Bacteria</taxon>
        <taxon>Pseudomonadati</taxon>
        <taxon>Pseudomonadota</taxon>
        <taxon>Alphaproteobacteria</taxon>
        <taxon>Acetobacterales</taxon>
        <taxon>Acetobacteraceae</taxon>
        <taxon>Lichenicoccus</taxon>
    </lineage>
</organism>
<feature type="domain" description="DUF2382" evidence="1">
    <location>
        <begin position="13"/>
        <end position="123"/>
    </location>
</feature>
<evidence type="ECO:0000313" key="3">
    <source>
        <dbReference type="Proteomes" id="UP000305654"/>
    </source>
</evidence>
<comment type="caution">
    <text evidence="2">The sequence shown here is derived from an EMBL/GenBank/DDBJ whole genome shotgun (WGS) entry which is preliminary data.</text>
</comment>
<dbReference type="AlphaFoldDB" id="A0A5R9IZ94"/>
<dbReference type="EMBL" id="VCDI01000011">
    <property type="protein sequence ID" value="TLU70785.1"/>
    <property type="molecule type" value="Genomic_DNA"/>
</dbReference>
<proteinExistence type="predicted"/>
<evidence type="ECO:0000313" key="2">
    <source>
        <dbReference type="EMBL" id="TLU70785.1"/>
    </source>
</evidence>
<protein>
    <submittedName>
        <fullName evidence="2">DUF2382 domain-containing protein</fullName>
    </submittedName>
</protein>
<accession>A0A5R9IZ94</accession>
<keyword evidence="3" id="KW-1185">Reference proteome</keyword>
<reference evidence="2 3" key="1">
    <citation type="submission" date="2019-05" db="EMBL/GenBank/DDBJ databases">
        <authorList>
            <person name="Pankratov T."/>
            <person name="Grouzdev D."/>
        </authorList>
    </citation>
    <scope>NUCLEOTIDE SEQUENCE [LARGE SCALE GENOMIC DNA]</scope>
    <source>
        <strain evidence="2 3">KEBCLARHB70R</strain>
    </source>
</reference>
<dbReference type="Pfam" id="PF09557">
    <property type="entry name" value="DUF2382"/>
    <property type="match status" value="1"/>
</dbReference>